<keyword evidence="2" id="KW-0808">Transferase</keyword>
<dbReference type="GO" id="GO:0080044">
    <property type="term" value="F:quercetin 7-O-glucosyltransferase activity"/>
    <property type="evidence" value="ECO:0007669"/>
    <property type="project" value="TreeGrafter"/>
</dbReference>
<dbReference type="Gene3D" id="3.40.50.2000">
    <property type="entry name" value="Glycogen Phosphorylase B"/>
    <property type="match status" value="3"/>
</dbReference>
<dbReference type="Proteomes" id="UP000316621">
    <property type="component" value="Chromosome 4"/>
</dbReference>
<evidence type="ECO:0000256" key="2">
    <source>
        <dbReference type="ARBA" id="ARBA00022679"/>
    </source>
</evidence>
<keyword evidence="4" id="KW-1185">Reference proteome</keyword>
<dbReference type="PANTHER" id="PTHR11926:SF1412">
    <property type="entry name" value="UDP-GLYCOSYLTRANSFERASE 83A1-LIKE"/>
    <property type="match status" value="1"/>
</dbReference>
<dbReference type="OMA" id="RTYICEA"/>
<dbReference type="GO" id="GO:0080043">
    <property type="term" value="F:quercetin 3-O-glucosyltransferase activity"/>
    <property type="evidence" value="ECO:0007669"/>
    <property type="project" value="TreeGrafter"/>
</dbReference>
<accession>A0A4Y7JEU1</accession>
<dbReference type="SUPFAM" id="SSF53756">
    <property type="entry name" value="UDP-Glycosyltransferase/glycogen phosphorylase"/>
    <property type="match status" value="1"/>
</dbReference>
<dbReference type="EMBL" id="CM010718">
    <property type="protein sequence ID" value="RZC58520.1"/>
    <property type="molecule type" value="Genomic_DNA"/>
</dbReference>
<proteinExistence type="inferred from homology"/>
<sequence length="376" mass="41827">MVKQTHVLVLPWPAQGHVMPMMQVSQKLVDNGVQVTFAITESLHKQLLANLSSSLKEGVHNDPHRIRLVSRPEGLEYQNQEKASDYLEELVMKINEINGGNNGEEKVSCVIADAGVYWAYEPAKKMGLKIAMFCPTSLAVTAMTLHIPKLIEAGTPLKQEMIKISPALPEINIDDFLWIRTYDQGMDWVLCNSFDKLEPAACDILPYIRTIGPLVGSSEVNQTMGEFWAEDSTCLTWLDSQPVDSYLLVVRSDMTDATVAYPDGFTEKGKIVNWFGIPFLCWPYFADQIHNTTYICDVWKTGLRLNKDGNGIVSRNEIKSRVEELIADEGIKTRVAELKKLSMDSASEGGSSSKNFSNFVEALKCQGKCGVTAAPK</sequence>
<comment type="similarity">
    <text evidence="1">Belongs to the UDP-glycosyltransferase family.</text>
</comment>
<dbReference type="InterPro" id="IPR002213">
    <property type="entry name" value="UDP_glucos_trans"/>
</dbReference>
<reference evidence="3 4" key="1">
    <citation type="journal article" date="2018" name="Science">
        <title>The opium poppy genome and morphinan production.</title>
        <authorList>
            <person name="Guo L."/>
            <person name="Winzer T."/>
            <person name="Yang X."/>
            <person name="Li Y."/>
            <person name="Ning Z."/>
            <person name="He Z."/>
            <person name="Teodor R."/>
            <person name="Lu Y."/>
            <person name="Bowser T.A."/>
            <person name="Graham I.A."/>
            <person name="Ye K."/>
        </authorList>
    </citation>
    <scope>NUCLEOTIDE SEQUENCE [LARGE SCALE GENOMIC DNA]</scope>
    <source>
        <strain evidence="4">cv. HN1</strain>
        <tissue evidence="3">Leaves</tissue>
    </source>
</reference>
<protein>
    <submittedName>
        <fullName evidence="3">Uncharacterized protein</fullName>
    </submittedName>
</protein>
<organism evidence="3 4">
    <name type="scientific">Papaver somniferum</name>
    <name type="common">Opium poppy</name>
    <dbReference type="NCBI Taxonomy" id="3469"/>
    <lineage>
        <taxon>Eukaryota</taxon>
        <taxon>Viridiplantae</taxon>
        <taxon>Streptophyta</taxon>
        <taxon>Embryophyta</taxon>
        <taxon>Tracheophyta</taxon>
        <taxon>Spermatophyta</taxon>
        <taxon>Magnoliopsida</taxon>
        <taxon>Ranunculales</taxon>
        <taxon>Papaveraceae</taxon>
        <taxon>Papaveroideae</taxon>
        <taxon>Papaver</taxon>
    </lineage>
</organism>
<evidence type="ECO:0000256" key="1">
    <source>
        <dbReference type="ARBA" id="ARBA00009995"/>
    </source>
</evidence>
<dbReference type="AlphaFoldDB" id="A0A4Y7JEU1"/>
<evidence type="ECO:0000313" key="4">
    <source>
        <dbReference type="Proteomes" id="UP000316621"/>
    </source>
</evidence>
<dbReference type="CDD" id="cd03784">
    <property type="entry name" value="GT1_Gtf-like"/>
    <property type="match status" value="1"/>
</dbReference>
<gene>
    <name evidence="3" type="ORF">C5167_005832</name>
</gene>
<dbReference type="Gramene" id="RZC58520">
    <property type="protein sequence ID" value="RZC58520"/>
    <property type="gene ID" value="C5167_005832"/>
</dbReference>
<name>A0A4Y7JEU1_PAPSO</name>
<dbReference type="PANTHER" id="PTHR11926">
    <property type="entry name" value="GLUCOSYL/GLUCURONOSYL TRANSFERASES"/>
    <property type="match status" value="1"/>
</dbReference>
<evidence type="ECO:0000313" key="3">
    <source>
        <dbReference type="EMBL" id="RZC58520.1"/>
    </source>
</evidence>